<dbReference type="GO" id="GO:0000976">
    <property type="term" value="F:transcription cis-regulatory region binding"/>
    <property type="evidence" value="ECO:0007669"/>
    <property type="project" value="TreeGrafter"/>
</dbReference>
<evidence type="ECO:0000259" key="4">
    <source>
        <dbReference type="PROSITE" id="PS50977"/>
    </source>
</evidence>
<accession>A0A317DWP5</accession>
<dbReference type="AlphaFoldDB" id="A0A317DWP5"/>
<feature type="region of interest" description="Disordered" evidence="3">
    <location>
        <begin position="1"/>
        <end position="26"/>
    </location>
</feature>
<dbReference type="InterPro" id="IPR009057">
    <property type="entry name" value="Homeodomain-like_sf"/>
</dbReference>
<dbReference type="Pfam" id="PF00440">
    <property type="entry name" value="TetR_N"/>
    <property type="match status" value="1"/>
</dbReference>
<keyword evidence="6" id="KW-1185">Reference proteome</keyword>
<dbReference type="SUPFAM" id="SSF46689">
    <property type="entry name" value="Homeodomain-like"/>
    <property type="match status" value="1"/>
</dbReference>
<evidence type="ECO:0000256" key="3">
    <source>
        <dbReference type="SAM" id="MobiDB-lite"/>
    </source>
</evidence>
<evidence type="ECO:0000313" key="5">
    <source>
        <dbReference type="EMBL" id="PWR18286.1"/>
    </source>
</evidence>
<evidence type="ECO:0000256" key="2">
    <source>
        <dbReference type="PROSITE-ProRule" id="PRU00335"/>
    </source>
</evidence>
<dbReference type="PANTHER" id="PTHR30055:SF235">
    <property type="entry name" value="TRANSCRIPTIONAL REGULATORY PROTEIN"/>
    <property type="match status" value="1"/>
</dbReference>
<protein>
    <submittedName>
        <fullName evidence="5">TetR family transcriptional regulator</fullName>
    </submittedName>
</protein>
<dbReference type="EMBL" id="QGLF01000006">
    <property type="protein sequence ID" value="PWR18286.1"/>
    <property type="molecule type" value="Genomic_DNA"/>
</dbReference>
<dbReference type="OrthoDB" id="2356263at2"/>
<dbReference type="InterPro" id="IPR050109">
    <property type="entry name" value="HTH-type_TetR-like_transc_reg"/>
</dbReference>
<comment type="caution">
    <text evidence="5">The sequence shown here is derived from an EMBL/GenBank/DDBJ whole genome shotgun (WGS) entry which is preliminary data.</text>
</comment>
<reference evidence="6" key="1">
    <citation type="submission" date="2018-05" db="EMBL/GenBank/DDBJ databases">
        <title>Zavarzinia sp. HR-AS.</title>
        <authorList>
            <person name="Lee Y."/>
            <person name="Jeon C.O."/>
        </authorList>
    </citation>
    <scope>NUCLEOTIDE SEQUENCE [LARGE SCALE GENOMIC DNA]</scope>
    <source>
        <strain evidence="6">DSM 1231</strain>
    </source>
</reference>
<proteinExistence type="predicted"/>
<dbReference type="InterPro" id="IPR041678">
    <property type="entry name" value="TetR_C_16"/>
</dbReference>
<name>A0A317DWP5_9PROT</name>
<dbReference type="Gene3D" id="1.10.357.10">
    <property type="entry name" value="Tetracycline Repressor, domain 2"/>
    <property type="match status" value="1"/>
</dbReference>
<sequence>MLSIGPVRSRTGPANKNTGQDMGKEQAARKAIVRGEGETRQRILQAALRHFAAASFDEASLRDIAGDVGVDVAYVHRCFGSKEGLFREVLDAADETVNLAGLGPEMLTETLARLIFEQPSVPLAAEVDPFLIFVHSLASQKAGGLVGERMERNFLDPIRHGFGHPGAFQATMIGSLLIGLGLLRNLLRLPAATGIDDAAAEAMIRDAIRALAALKAPADPAAAD</sequence>
<feature type="DNA-binding region" description="H-T-H motif" evidence="2">
    <location>
        <begin position="60"/>
        <end position="79"/>
    </location>
</feature>
<dbReference type="InterPro" id="IPR001647">
    <property type="entry name" value="HTH_TetR"/>
</dbReference>
<dbReference type="SUPFAM" id="SSF48498">
    <property type="entry name" value="Tetracyclin repressor-like, C-terminal domain"/>
    <property type="match status" value="1"/>
</dbReference>
<feature type="domain" description="HTH tetR-type" evidence="4">
    <location>
        <begin position="37"/>
        <end position="97"/>
    </location>
</feature>
<keyword evidence="1 2" id="KW-0238">DNA-binding</keyword>
<evidence type="ECO:0000256" key="1">
    <source>
        <dbReference type="ARBA" id="ARBA00023125"/>
    </source>
</evidence>
<dbReference type="Proteomes" id="UP000246077">
    <property type="component" value="Unassembled WGS sequence"/>
</dbReference>
<dbReference type="PROSITE" id="PS50977">
    <property type="entry name" value="HTH_TETR_2"/>
    <property type="match status" value="1"/>
</dbReference>
<dbReference type="InterPro" id="IPR036271">
    <property type="entry name" value="Tet_transcr_reg_TetR-rel_C_sf"/>
</dbReference>
<dbReference type="Pfam" id="PF17920">
    <property type="entry name" value="TetR_C_16"/>
    <property type="match status" value="1"/>
</dbReference>
<gene>
    <name evidence="5" type="ORF">DKG75_20160</name>
</gene>
<dbReference type="PANTHER" id="PTHR30055">
    <property type="entry name" value="HTH-TYPE TRANSCRIPTIONAL REGULATOR RUTR"/>
    <property type="match status" value="1"/>
</dbReference>
<dbReference type="GO" id="GO:0003700">
    <property type="term" value="F:DNA-binding transcription factor activity"/>
    <property type="evidence" value="ECO:0007669"/>
    <property type="project" value="TreeGrafter"/>
</dbReference>
<organism evidence="5 6">
    <name type="scientific">Zavarzinia compransoris</name>
    <dbReference type="NCBI Taxonomy" id="1264899"/>
    <lineage>
        <taxon>Bacteria</taxon>
        <taxon>Pseudomonadati</taxon>
        <taxon>Pseudomonadota</taxon>
        <taxon>Alphaproteobacteria</taxon>
        <taxon>Rhodospirillales</taxon>
        <taxon>Zavarziniaceae</taxon>
        <taxon>Zavarzinia</taxon>
    </lineage>
</organism>
<evidence type="ECO:0000313" key="6">
    <source>
        <dbReference type="Proteomes" id="UP000246077"/>
    </source>
</evidence>